<comment type="caution">
    <text evidence="2">The sequence shown here is derived from an EMBL/GenBank/DDBJ whole genome shotgun (WGS) entry which is preliminary data.</text>
</comment>
<sequence>MPLTPFHLAIQVRDIDEARDFYGVQMGLPEGRSAKEWIDFNLFGHQLVTHLNPAIGKSGKVPNIANGVDGHGVPVPHFGVVLNFEDWEALANTVTEFIDGFIIEPYVRFKGEPGEQGTMFFTDPSGNALEFKAFKDIETQLFAK</sequence>
<accession>A0A2A4X6D1</accession>
<dbReference type="InterPro" id="IPR037523">
    <property type="entry name" value="VOC_core"/>
</dbReference>
<dbReference type="PROSITE" id="PS51819">
    <property type="entry name" value="VOC"/>
    <property type="match status" value="1"/>
</dbReference>
<dbReference type="CDD" id="cd08357">
    <property type="entry name" value="VOC_like"/>
    <property type="match status" value="1"/>
</dbReference>
<feature type="domain" description="VOC" evidence="1">
    <location>
        <begin position="4"/>
        <end position="134"/>
    </location>
</feature>
<evidence type="ECO:0000313" key="3">
    <source>
        <dbReference type="Proteomes" id="UP000218767"/>
    </source>
</evidence>
<dbReference type="Proteomes" id="UP000218767">
    <property type="component" value="Unassembled WGS sequence"/>
</dbReference>
<evidence type="ECO:0000313" key="2">
    <source>
        <dbReference type="EMBL" id="PCI77605.1"/>
    </source>
</evidence>
<dbReference type="Gene3D" id="3.10.180.10">
    <property type="entry name" value="2,3-Dihydroxybiphenyl 1,2-Dioxygenase, domain 1"/>
    <property type="match status" value="1"/>
</dbReference>
<proteinExistence type="predicted"/>
<dbReference type="PANTHER" id="PTHR39434">
    <property type="match status" value="1"/>
</dbReference>
<organism evidence="2 3">
    <name type="scientific">SAR86 cluster bacterium</name>
    <dbReference type="NCBI Taxonomy" id="2030880"/>
    <lineage>
        <taxon>Bacteria</taxon>
        <taxon>Pseudomonadati</taxon>
        <taxon>Pseudomonadota</taxon>
        <taxon>Gammaproteobacteria</taxon>
        <taxon>SAR86 cluster</taxon>
    </lineage>
</organism>
<gene>
    <name evidence="2" type="ORF">COB20_07785</name>
</gene>
<dbReference type="PANTHER" id="PTHR39434:SF1">
    <property type="entry name" value="VOC DOMAIN-CONTAINING PROTEIN"/>
    <property type="match status" value="1"/>
</dbReference>
<dbReference type="EMBL" id="NVUL01000044">
    <property type="protein sequence ID" value="PCI77605.1"/>
    <property type="molecule type" value="Genomic_DNA"/>
</dbReference>
<name>A0A2A4X6D1_9GAMM</name>
<dbReference type="InterPro" id="IPR029068">
    <property type="entry name" value="Glyas_Bleomycin-R_OHBP_Dase"/>
</dbReference>
<dbReference type="Pfam" id="PF00903">
    <property type="entry name" value="Glyoxalase"/>
    <property type="match status" value="1"/>
</dbReference>
<dbReference type="InterPro" id="IPR004360">
    <property type="entry name" value="Glyas_Fos-R_dOase_dom"/>
</dbReference>
<dbReference type="SUPFAM" id="SSF54593">
    <property type="entry name" value="Glyoxalase/Bleomycin resistance protein/Dihydroxybiphenyl dioxygenase"/>
    <property type="match status" value="1"/>
</dbReference>
<reference evidence="3" key="1">
    <citation type="submission" date="2017-08" db="EMBL/GenBank/DDBJ databases">
        <title>A dynamic microbial community with high functional redundancy inhabits the cold, oxic subseafloor aquifer.</title>
        <authorList>
            <person name="Tully B.J."/>
            <person name="Wheat C.G."/>
            <person name="Glazer B.T."/>
            <person name="Huber J.A."/>
        </authorList>
    </citation>
    <scope>NUCLEOTIDE SEQUENCE [LARGE SCALE GENOMIC DNA]</scope>
</reference>
<dbReference type="AlphaFoldDB" id="A0A2A4X6D1"/>
<protein>
    <submittedName>
        <fullName evidence="2">Glyoxalase</fullName>
    </submittedName>
</protein>
<evidence type="ECO:0000259" key="1">
    <source>
        <dbReference type="PROSITE" id="PS51819"/>
    </source>
</evidence>